<feature type="region of interest" description="Disordered" evidence="2">
    <location>
        <begin position="392"/>
        <end position="421"/>
    </location>
</feature>
<comment type="caution">
    <text evidence="3">The sequence shown here is derived from an EMBL/GenBank/DDBJ whole genome shotgun (WGS) entry which is preliminary data.</text>
</comment>
<evidence type="ECO:0000313" key="4">
    <source>
        <dbReference type="Proteomes" id="UP001460270"/>
    </source>
</evidence>
<gene>
    <name evidence="3" type="ORF">WMY93_000033</name>
</gene>
<accession>A0AAW0Q8X4</accession>
<keyword evidence="1" id="KW-0175">Coiled coil</keyword>
<dbReference type="Proteomes" id="UP001460270">
    <property type="component" value="Unassembled WGS sequence"/>
</dbReference>
<feature type="compositionally biased region" description="Basic and acidic residues" evidence="2">
    <location>
        <begin position="109"/>
        <end position="124"/>
    </location>
</feature>
<feature type="coiled-coil region" evidence="1">
    <location>
        <begin position="136"/>
        <end position="163"/>
    </location>
</feature>
<feature type="coiled-coil region" evidence="1">
    <location>
        <begin position="31"/>
        <end position="100"/>
    </location>
</feature>
<evidence type="ECO:0000313" key="3">
    <source>
        <dbReference type="EMBL" id="KAK7944305.1"/>
    </source>
</evidence>
<evidence type="ECO:0000256" key="2">
    <source>
        <dbReference type="SAM" id="MobiDB-lite"/>
    </source>
</evidence>
<sequence length="421" mass="48727">MSAGAQKSGAKPGRMSNTDKIKASVKNCDNMKELKRLNIELLDTSDNLREQISTLTQKVCKLESQECKLRESERQLEKKCAEYECQIKTQNELAERLLENPTSDYEQSTLRDEASGGGHEHGDNPPEDIAQLHQMINSLRIQLRLSKSKEQEFEEERENWSAEKRGFQSLIDTCQGQVSQLSEFVNVARRADASKIEELEKELAEVKKTNDSLNEKVMVSKIKEVQFDSEKLRWRKERIELEMKSVKFISEIKDTGAQTDETMETLDCARKELKDVQEKCDTLLKSAESKDLKFNSEMKRRDEEQRQKENELQEARAEESKIAELEKELAESKETIDSLSEKLNNSKEAARPSKVKDTSAQTDETMDTLDCARQELEDVLEKFDKLLKSVESKESKFKSEMKRRDEEQIQKEKQHREALDK</sequence>
<protein>
    <submittedName>
        <fullName evidence="3">Uncharacterized protein</fullName>
    </submittedName>
</protein>
<feature type="coiled-coil region" evidence="1">
    <location>
        <begin position="189"/>
        <end position="216"/>
    </location>
</feature>
<feature type="region of interest" description="Disordered" evidence="2">
    <location>
        <begin position="1"/>
        <end position="21"/>
    </location>
</feature>
<dbReference type="EMBL" id="JBBPFD010000001">
    <property type="protein sequence ID" value="KAK7944305.1"/>
    <property type="molecule type" value="Genomic_DNA"/>
</dbReference>
<keyword evidence="4" id="KW-1185">Reference proteome</keyword>
<feature type="region of interest" description="Disordered" evidence="2">
    <location>
        <begin position="293"/>
        <end position="367"/>
    </location>
</feature>
<feature type="region of interest" description="Disordered" evidence="2">
    <location>
        <begin position="101"/>
        <end position="125"/>
    </location>
</feature>
<feature type="compositionally biased region" description="Basic and acidic residues" evidence="2">
    <location>
        <begin position="293"/>
        <end position="357"/>
    </location>
</feature>
<name>A0AAW0Q8X4_9GOBI</name>
<dbReference type="AlphaFoldDB" id="A0AAW0Q8X4"/>
<proteinExistence type="predicted"/>
<reference evidence="4" key="1">
    <citation type="submission" date="2024-04" db="EMBL/GenBank/DDBJ databases">
        <title>Salinicola lusitanus LLJ914,a marine bacterium isolated from the Okinawa Trough.</title>
        <authorList>
            <person name="Li J."/>
        </authorList>
    </citation>
    <scope>NUCLEOTIDE SEQUENCE [LARGE SCALE GENOMIC DNA]</scope>
</reference>
<evidence type="ECO:0000256" key="1">
    <source>
        <dbReference type="SAM" id="Coils"/>
    </source>
</evidence>
<organism evidence="3 4">
    <name type="scientific">Mugilogobius chulae</name>
    <name type="common">yellowstripe goby</name>
    <dbReference type="NCBI Taxonomy" id="88201"/>
    <lineage>
        <taxon>Eukaryota</taxon>
        <taxon>Metazoa</taxon>
        <taxon>Chordata</taxon>
        <taxon>Craniata</taxon>
        <taxon>Vertebrata</taxon>
        <taxon>Euteleostomi</taxon>
        <taxon>Actinopterygii</taxon>
        <taxon>Neopterygii</taxon>
        <taxon>Teleostei</taxon>
        <taxon>Neoteleostei</taxon>
        <taxon>Acanthomorphata</taxon>
        <taxon>Gobiaria</taxon>
        <taxon>Gobiiformes</taxon>
        <taxon>Gobioidei</taxon>
        <taxon>Gobiidae</taxon>
        <taxon>Gobionellinae</taxon>
        <taxon>Mugilogobius</taxon>
    </lineage>
</organism>